<keyword evidence="2" id="KW-1185">Reference proteome</keyword>
<reference evidence="1 2" key="1">
    <citation type="submission" date="2019-05" db="EMBL/GenBank/DDBJ databases">
        <title>Another draft genome of Portunus trituberculatus and its Hox gene families provides insights of decapod evolution.</title>
        <authorList>
            <person name="Jeong J.-H."/>
            <person name="Song I."/>
            <person name="Kim S."/>
            <person name="Choi T."/>
            <person name="Kim D."/>
            <person name="Ryu S."/>
            <person name="Kim W."/>
        </authorList>
    </citation>
    <scope>NUCLEOTIDE SEQUENCE [LARGE SCALE GENOMIC DNA]</scope>
    <source>
        <tissue evidence="1">Muscle</tissue>
    </source>
</reference>
<evidence type="ECO:0000313" key="1">
    <source>
        <dbReference type="EMBL" id="MPC37721.1"/>
    </source>
</evidence>
<dbReference type="EMBL" id="VSRR010003864">
    <property type="protein sequence ID" value="MPC37721.1"/>
    <property type="molecule type" value="Genomic_DNA"/>
</dbReference>
<organism evidence="1 2">
    <name type="scientific">Portunus trituberculatus</name>
    <name type="common">Swimming crab</name>
    <name type="synonym">Neptunus trituberculatus</name>
    <dbReference type="NCBI Taxonomy" id="210409"/>
    <lineage>
        <taxon>Eukaryota</taxon>
        <taxon>Metazoa</taxon>
        <taxon>Ecdysozoa</taxon>
        <taxon>Arthropoda</taxon>
        <taxon>Crustacea</taxon>
        <taxon>Multicrustacea</taxon>
        <taxon>Malacostraca</taxon>
        <taxon>Eumalacostraca</taxon>
        <taxon>Eucarida</taxon>
        <taxon>Decapoda</taxon>
        <taxon>Pleocyemata</taxon>
        <taxon>Brachyura</taxon>
        <taxon>Eubrachyura</taxon>
        <taxon>Portunoidea</taxon>
        <taxon>Portunidae</taxon>
        <taxon>Portuninae</taxon>
        <taxon>Portunus</taxon>
    </lineage>
</organism>
<accession>A0A5B7ESV8</accession>
<sequence>MYQLSQGYVCVGVRAPSVRMVVIFIPFMVTVTCPQSSFWLQSILLCQDIPEVMSNEGQENLDVHRNAMIGPG</sequence>
<name>A0A5B7ESV8_PORTR</name>
<gene>
    <name evidence="1" type="ORF">E2C01_031211</name>
</gene>
<dbReference type="AlphaFoldDB" id="A0A5B7ESV8"/>
<protein>
    <submittedName>
        <fullName evidence="1">Uncharacterized protein</fullName>
    </submittedName>
</protein>
<comment type="caution">
    <text evidence="1">The sequence shown here is derived from an EMBL/GenBank/DDBJ whole genome shotgun (WGS) entry which is preliminary data.</text>
</comment>
<dbReference type="Proteomes" id="UP000324222">
    <property type="component" value="Unassembled WGS sequence"/>
</dbReference>
<evidence type="ECO:0000313" key="2">
    <source>
        <dbReference type="Proteomes" id="UP000324222"/>
    </source>
</evidence>
<proteinExistence type="predicted"/>